<keyword evidence="2" id="KW-0812">Transmembrane</keyword>
<dbReference type="AlphaFoldDB" id="A0A9X2U6Y2"/>
<feature type="coiled-coil region" evidence="1">
    <location>
        <begin position="78"/>
        <end position="105"/>
    </location>
</feature>
<dbReference type="InterPro" id="IPR024623">
    <property type="entry name" value="YtxH"/>
</dbReference>
<evidence type="ECO:0000256" key="2">
    <source>
        <dbReference type="SAM" id="Phobius"/>
    </source>
</evidence>
<dbReference type="Proteomes" id="UP001155010">
    <property type="component" value="Unassembled WGS sequence"/>
</dbReference>
<keyword evidence="1" id="KW-0175">Coiled coil</keyword>
<name>A0A9X2U6Y2_9BACT</name>
<comment type="caution">
    <text evidence="5">The sequence shown here is derived from an EMBL/GenBank/DDBJ whole genome shotgun (WGS) entry which is preliminary data.</text>
</comment>
<dbReference type="Proteomes" id="UP001155034">
    <property type="component" value="Unassembled WGS sequence"/>
</dbReference>
<evidence type="ECO:0000313" key="3">
    <source>
        <dbReference type="EMBL" id="MCS3678242.1"/>
    </source>
</evidence>
<keyword evidence="2" id="KW-1133">Transmembrane helix</keyword>
<dbReference type="RefSeq" id="WP_013061050.1">
    <property type="nucleotide sequence ID" value="NZ_CALTSA010000005.1"/>
</dbReference>
<evidence type="ECO:0000313" key="5">
    <source>
        <dbReference type="EMBL" id="MCS3951001.1"/>
    </source>
</evidence>
<dbReference type="Proteomes" id="UP001155027">
    <property type="component" value="Unassembled WGS sequence"/>
</dbReference>
<dbReference type="EMBL" id="JANUBB010000003">
    <property type="protein sequence ID" value="MCS3951001.1"/>
    <property type="molecule type" value="Genomic_DNA"/>
</dbReference>
<gene>
    <name evidence="3" type="ORF">GGP71_002172</name>
    <name evidence="4" type="ORF">GGP82_001074</name>
    <name evidence="5" type="ORF">GGP83_000942</name>
</gene>
<feature type="transmembrane region" description="Helical" evidence="2">
    <location>
        <begin position="12"/>
        <end position="32"/>
    </location>
</feature>
<evidence type="ECO:0000313" key="4">
    <source>
        <dbReference type="EMBL" id="MCS3864528.1"/>
    </source>
</evidence>
<keyword evidence="2" id="KW-0472">Membrane</keyword>
<protein>
    <submittedName>
        <fullName evidence="5">Gas vesicle protein</fullName>
    </submittedName>
</protein>
<organism evidence="5 6">
    <name type="scientific">Salinibacter ruber</name>
    <dbReference type="NCBI Taxonomy" id="146919"/>
    <lineage>
        <taxon>Bacteria</taxon>
        <taxon>Pseudomonadati</taxon>
        <taxon>Rhodothermota</taxon>
        <taxon>Rhodothermia</taxon>
        <taxon>Rhodothermales</taxon>
        <taxon>Salinibacteraceae</taxon>
        <taxon>Salinibacter</taxon>
    </lineage>
</organism>
<dbReference type="EMBL" id="JANUAU010000006">
    <property type="protein sequence ID" value="MCS3678242.1"/>
    <property type="molecule type" value="Genomic_DNA"/>
</dbReference>
<dbReference type="Pfam" id="PF12732">
    <property type="entry name" value="YtxH"/>
    <property type="match status" value="1"/>
</dbReference>
<accession>A0A9X2U6Y2</accession>
<dbReference type="GeneID" id="83727443"/>
<proteinExistence type="predicted"/>
<evidence type="ECO:0000256" key="1">
    <source>
        <dbReference type="SAM" id="Coils"/>
    </source>
</evidence>
<sequence>MKETSRKRMTRIGVCSALAGGAVGFALGMLFAPQRGPDARRRIAYQLEQLSAQTGVLFRRLLQSGGESEGRRNSAAVVEDAETRADHIRDDIDALMEELRQASQADDAD</sequence>
<dbReference type="EMBL" id="JANTYZ010000002">
    <property type="protein sequence ID" value="MCS3864528.1"/>
    <property type="molecule type" value="Genomic_DNA"/>
</dbReference>
<reference evidence="5" key="1">
    <citation type="submission" date="2022-08" db="EMBL/GenBank/DDBJ databases">
        <title>Genomic Encyclopedia of Type Strains, Phase V (KMG-V): Genome sequencing to study the core and pangenomes of soil and plant-associated prokaryotes.</title>
        <authorList>
            <person name="Whitman W."/>
        </authorList>
    </citation>
    <scope>NUCLEOTIDE SEQUENCE</scope>
    <source>
        <strain evidence="3">0</strain>
        <strain evidence="4">SP2016B</strain>
        <strain evidence="5">SP2017</strain>
    </source>
</reference>
<evidence type="ECO:0000313" key="6">
    <source>
        <dbReference type="Proteomes" id="UP001155010"/>
    </source>
</evidence>